<evidence type="ECO:0000313" key="2">
    <source>
        <dbReference type="EMBL" id="AKH47584.1"/>
    </source>
</evidence>
<proteinExistence type="predicted"/>
<feature type="compositionally biased region" description="Polar residues" evidence="1">
    <location>
        <begin position="42"/>
        <end position="60"/>
    </location>
</feature>
<organism evidence="2">
    <name type="scientific">uncultured marine virus</name>
    <dbReference type="NCBI Taxonomy" id="186617"/>
    <lineage>
        <taxon>Viruses</taxon>
        <taxon>environmental samples</taxon>
    </lineage>
</organism>
<name>A0A0F7L4X7_9VIRU</name>
<evidence type="ECO:0000256" key="1">
    <source>
        <dbReference type="SAM" id="MobiDB-lite"/>
    </source>
</evidence>
<dbReference type="EMBL" id="KR029596">
    <property type="protein sequence ID" value="AKH47584.1"/>
    <property type="molecule type" value="Genomic_DNA"/>
</dbReference>
<reference evidence="2" key="2">
    <citation type="submission" date="2015-03" db="EMBL/GenBank/DDBJ databases">
        <authorList>
            <person name="Chow C.-E.T."/>
            <person name="Winget D.M."/>
            <person name="White R.A.III."/>
            <person name="Hallam S.J."/>
            <person name="Suttle C.A."/>
        </authorList>
    </citation>
    <scope>NUCLEOTIDE SEQUENCE</scope>
    <source>
        <strain evidence="2">Oxic1_1</strain>
    </source>
</reference>
<protein>
    <submittedName>
        <fullName evidence="2">Uncharacterized protein</fullName>
    </submittedName>
</protein>
<sequence length="139" mass="15540">MHVTGLLGGNILLFSSHQVQLENIKWQLRRRSFNRPRKKTSCIGTSSNGQIPHTPRNSTPAGLREQISMQRIVCDISRSDLDRLVKDLASISGNQSSTVKVTLEPSLFQLLCGGWKMALNTQHRNITVELSFTSQPKAK</sequence>
<accession>A0A0F7L4X7</accession>
<feature type="region of interest" description="Disordered" evidence="1">
    <location>
        <begin position="37"/>
        <end position="61"/>
    </location>
</feature>
<reference evidence="2" key="1">
    <citation type="journal article" date="2015" name="Front. Microbiol.">
        <title>Combining genomic sequencing methods to explore viral diversity and reveal potential virus-host interactions.</title>
        <authorList>
            <person name="Chow C.E."/>
            <person name="Winget D.M."/>
            <person name="White R.A.III."/>
            <person name="Hallam S.J."/>
            <person name="Suttle C.A."/>
        </authorList>
    </citation>
    <scope>NUCLEOTIDE SEQUENCE</scope>
    <source>
        <strain evidence="2">Oxic1_1</strain>
    </source>
</reference>